<dbReference type="InterPro" id="IPR006594">
    <property type="entry name" value="LisH"/>
</dbReference>
<keyword evidence="2" id="KW-1185">Reference proteome</keyword>
<gene>
    <name evidence="1" type="ORF">O9G_003578</name>
</gene>
<proteinExistence type="predicted"/>
<dbReference type="Proteomes" id="UP000030755">
    <property type="component" value="Unassembled WGS sequence"/>
</dbReference>
<dbReference type="AlphaFoldDB" id="A0A075AP91"/>
<sequence length="226" mass="25859">MNQNIVVSLIHDYLTTIKYNQTLSVLASEHSIKIRPPNKSGSASFLRGLGLVEILNEYIELKEQERLKIQFKSDFNNQKVRGFLDEIYSSLRKLDDSLSEKENKCIDQKLAKKQKIDQCRTRRLSHGANDKCRRPEKELESIFDMLIKNENSNIPERIAENINLSLAKSRSTDLDELMANVGMDNLIDELIAPTSSGDIFDTNKTSNAFSTEDDVNSFLDHLVYED</sequence>
<dbReference type="HOGENOM" id="CLU_1225395_0_0_1"/>
<evidence type="ECO:0000313" key="2">
    <source>
        <dbReference type="Proteomes" id="UP000030755"/>
    </source>
</evidence>
<dbReference type="EMBL" id="KE561207">
    <property type="protein sequence ID" value="EPZ31869.1"/>
    <property type="molecule type" value="Genomic_DNA"/>
</dbReference>
<dbReference type="PROSITE" id="PS50896">
    <property type="entry name" value="LISH"/>
    <property type="match status" value="1"/>
</dbReference>
<protein>
    <submittedName>
        <fullName evidence="1">Uncharacterized protein</fullName>
    </submittedName>
</protein>
<accession>A0A075AP91</accession>
<organism evidence="1 2">
    <name type="scientific">Rozella allomycis (strain CSF55)</name>
    <dbReference type="NCBI Taxonomy" id="988480"/>
    <lineage>
        <taxon>Eukaryota</taxon>
        <taxon>Fungi</taxon>
        <taxon>Fungi incertae sedis</taxon>
        <taxon>Cryptomycota</taxon>
        <taxon>Cryptomycota incertae sedis</taxon>
        <taxon>Rozella</taxon>
    </lineage>
</organism>
<evidence type="ECO:0000313" key="1">
    <source>
        <dbReference type="EMBL" id="EPZ31869.1"/>
    </source>
</evidence>
<reference evidence="1 2" key="1">
    <citation type="journal article" date="2013" name="Curr. Biol.">
        <title>Shared signatures of parasitism and phylogenomics unite Cryptomycota and microsporidia.</title>
        <authorList>
            <person name="James T.Y."/>
            <person name="Pelin A."/>
            <person name="Bonen L."/>
            <person name="Ahrendt S."/>
            <person name="Sain D."/>
            <person name="Corradi N."/>
            <person name="Stajich J.E."/>
        </authorList>
    </citation>
    <scope>NUCLEOTIDE SEQUENCE [LARGE SCALE GENOMIC DNA]</scope>
    <source>
        <strain evidence="1 2">CSF55</strain>
    </source>
</reference>
<name>A0A075AP91_ROZAC</name>